<dbReference type="Proteomes" id="UP000825935">
    <property type="component" value="Chromosome 10"/>
</dbReference>
<evidence type="ECO:0000313" key="1">
    <source>
        <dbReference type="EMBL" id="KAH7428210.1"/>
    </source>
</evidence>
<sequence length="90" mass="10211">MQEPKTLQVEVREGADFGYFQVHVRCPTHPSLTTSMLIAIERKCTRLTSVNLIMQPSISIDVTAEKMEGMTDEDMEHLKDVLICLIEETS</sequence>
<gene>
    <name evidence="1" type="ORF">KP509_10G080600</name>
</gene>
<organism evidence="1 2">
    <name type="scientific">Ceratopteris richardii</name>
    <name type="common">Triangle waterfern</name>
    <dbReference type="NCBI Taxonomy" id="49495"/>
    <lineage>
        <taxon>Eukaryota</taxon>
        <taxon>Viridiplantae</taxon>
        <taxon>Streptophyta</taxon>
        <taxon>Embryophyta</taxon>
        <taxon>Tracheophyta</taxon>
        <taxon>Polypodiopsida</taxon>
        <taxon>Polypodiidae</taxon>
        <taxon>Polypodiales</taxon>
        <taxon>Pteridineae</taxon>
        <taxon>Pteridaceae</taxon>
        <taxon>Parkerioideae</taxon>
        <taxon>Ceratopteris</taxon>
    </lineage>
</organism>
<keyword evidence="2" id="KW-1185">Reference proteome</keyword>
<name>A0A8T2U119_CERRI</name>
<evidence type="ECO:0000313" key="2">
    <source>
        <dbReference type="Proteomes" id="UP000825935"/>
    </source>
</evidence>
<accession>A0A8T2U119</accession>
<dbReference type="AlphaFoldDB" id="A0A8T2U119"/>
<reference evidence="1" key="1">
    <citation type="submission" date="2021-08" db="EMBL/GenBank/DDBJ databases">
        <title>WGS assembly of Ceratopteris richardii.</title>
        <authorList>
            <person name="Marchant D.B."/>
            <person name="Chen G."/>
            <person name="Jenkins J."/>
            <person name="Shu S."/>
            <person name="Leebens-Mack J."/>
            <person name="Grimwood J."/>
            <person name="Schmutz J."/>
            <person name="Soltis P."/>
            <person name="Soltis D."/>
            <person name="Chen Z.-H."/>
        </authorList>
    </citation>
    <scope>NUCLEOTIDE SEQUENCE</scope>
    <source>
        <strain evidence="1">Whitten #5841</strain>
        <tissue evidence="1">Leaf</tissue>
    </source>
</reference>
<protein>
    <submittedName>
        <fullName evidence="1">Uncharacterized protein</fullName>
    </submittedName>
</protein>
<dbReference type="EMBL" id="CM035415">
    <property type="protein sequence ID" value="KAH7428210.1"/>
    <property type="molecule type" value="Genomic_DNA"/>
</dbReference>
<comment type="caution">
    <text evidence="1">The sequence shown here is derived from an EMBL/GenBank/DDBJ whole genome shotgun (WGS) entry which is preliminary data.</text>
</comment>
<proteinExistence type="predicted"/>